<feature type="transmembrane region" description="Helical" evidence="1">
    <location>
        <begin position="63"/>
        <end position="88"/>
    </location>
</feature>
<evidence type="ECO:0000313" key="3">
    <source>
        <dbReference type="Proteomes" id="UP001158067"/>
    </source>
</evidence>
<keyword evidence="1" id="KW-1133">Transmembrane helix</keyword>
<comment type="caution">
    <text evidence="2">The sequence shown here is derived from an EMBL/GenBank/DDBJ whole genome shotgun (WGS) entry which is preliminary data.</text>
</comment>
<feature type="transmembrane region" description="Helical" evidence="1">
    <location>
        <begin position="30"/>
        <end position="51"/>
    </location>
</feature>
<dbReference type="EMBL" id="FXUG01000002">
    <property type="protein sequence ID" value="SMP46634.1"/>
    <property type="molecule type" value="Genomic_DNA"/>
</dbReference>
<dbReference type="Proteomes" id="UP001158067">
    <property type="component" value="Unassembled WGS sequence"/>
</dbReference>
<evidence type="ECO:0000313" key="2">
    <source>
        <dbReference type="EMBL" id="SMP46634.1"/>
    </source>
</evidence>
<evidence type="ECO:0000256" key="1">
    <source>
        <dbReference type="SAM" id="Phobius"/>
    </source>
</evidence>
<proteinExistence type="predicted"/>
<keyword evidence="1" id="KW-0472">Membrane</keyword>
<dbReference type="InterPro" id="IPR007436">
    <property type="entry name" value="DUF485"/>
</dbReference>
<dbReference type="Pfam" id="PF04341">
    <property type="entry name" value="DUF485"/>
    <property type="match status" value="1"/>
</dbReference>
<keyword evidence="3" id="KW-1185">Reference proteome</keyword>
<evidence type="ECO:0008006" key="4">
    <source>
        <dbReference type="Google" id="ProtNLM"/>
    </source>
</evidence>
<dbReference type="RefSeq" id="WP_283431486.1">
    <property type="nucleotide sequence ID" value="NZ_FXUG01000002.1"/>
</dbReference>
<name>A0ABY1PVQ6_9BACT</name>
<keyword evidence="1" id="KW-0812">Transmembrane</keyword>
<organism evidence="2 3">
    <name type="scientific">Neorhodopirellula lusitana</name>
    <dbReference type="NCBI Taxonomy" id="445327"/>
    <lineage>
        <taxon>Bacteria</taxon>
        <taxon>Pseudomonadati</taxon>
        <taxon>Planctomycetota</taxon>
        <taxon>Planctomycetia</taxon>
        <taxon>Pirellulales</taxon>
        <taxon>Pirellulaceae</taxon>
        <taxon>Neorhodopirellula</taxon>
    </lineage>
</organism>
<reference evidence="2 3" key="1">
    <citation type="submission" date="2017-05" db="EMBL/GenBank/DDBJ databases">
        <authorList>
            <person name="Varghese N."/>
            <person name="Submissions S."/>
        </authorList>
    </citation>
    <scope>NUCLEOTIDE SEQUENCE [LARGE SCALE GENOMIC DNA]</scope>
    <source>
        <strain evidence="2 3">DSM 25457</strain>
    </source>
</reference>
<gene>
    <name evidence="2" type="ORF">SAMN06265222_102150</name>
</gene>
<protein>
    <recommendedName>
        <fullName evidence="4">DUF485 domain-containing protein</fullName>
    </recommendedName>
</protein>
<sequence length="108" mass="11225">MKEPSILSAPEISDQPHDSATIAAPGASRLGLALFAIYTLLYLGFVFINAFSADTMEMVVFAGLNLAIIYGFGLIIAAILLAFVYGFALRGTGTDSTDKASNGTGESA</sequence>
<accession>A0ABY1PVQ6</accession>